<dbReference type="RefSeq" id="WP_380975947.1">
    <property type="nucleotide sequence ID" value="NZ_JBHTEF010000001.1"/>
</dbReference>
<proteinExistence type="predicted"/>
<evidence type="ECO:0000256" key="1">
    <source>
        <dbReference type="SAM" id="Phobius"/>
    </source>
</evidence>
<comment type="caution">
    <text evidence="2">The sequence shown here is derived from an EMBL/GenBank/DDBJ whole genome shotgun (WGS) entry which is preliminary data.</text>
</comment>
<accession>A0ABW2SRG5</accession>
<keyword evidence="1" id="KW-0812">Transmembrane</keyword>
<keyword evidence="3" id="KW-1185">Reference proteome</keyword>
<feature type="transmembrane region" description="Helical" evidence="1">
    <location>
        <begin position="116"/>
        <end position="139"/>
    </location>
</feature>
<protein>
    <recommendedName>
        <fullName evidence="4">ABC transporter permease</fullName>
    </recommendedName>
</protein>
<feature type="transmembrane region" description="Helical" evidence="1">
    <location>
        <begin position="234"/>
        <end position="254"/>
    </location>
</feature>
<evidence type="ECO:0008006" key="4">
    <source>
        <dbReference type="Google" id="ProtNLM"/>
    </source>
</evidence>
<reference evidence="3" key="1">
    <citation type="journal article" date="2019" name="Int. J. Syst. Evol. Microbiol.">
        <title>The Global Catalogue of Microorganisms (GCM) 10K type strain sequencing project: providing services to taxonomists for standard genome sequencing and annotation.</title>
        <authorList>
            <consortium name="The Broad Institute Genomics Platform"/>
            <consortium name="The Broad Institute Genome Sequencing Center for Infectious Disease"/>
            <person name="Wu L."/>
            <person name="Ma J."/>
        </authorList>
    </citation>
    <scope>NUCLEOTIDE SEQUENCE [LARGE SCALE GENOMIC DNA]</scope>
    <source>
        <strain evidence="3">CCUG 56698</strain>
    </source>
</reference>
<organism evidence="2 3">
    <name type="scientific">Schaalia naturae</name>
    <dbReference type="NCBI Taxonomy" id="635203"/>
    <lineage>
        <taxon>Bacteria</taxon>
        <taxon>Bacillati</taxon>
        <taxon>Actinomycetota</taxon>
        <taxon>Actinomycetes</taxon>
        <taxon>Actinomycetales</taxon>
        <taxon>Actinomycetaceae</taxon>
        <taxon>Schaalia</taxon>
    </lineage>
</organism>
<dbReference type="EMBL" id="JBHTEF010000001">
    <property type="protein sequence ID" value="MFC7582101.1"/>
    <property type="molecule type" value="Genomic_DNA"/>
</dbReference>
<feature type="transmembrane region" description="Helical" evidence="1">
    <location>
        <begin position="159"/>
        <end position="186"/>
    </location>
</feature>
<name>A0ABW2SRG5_9ACTO</name>
<evidence type="ECO:0000313" key="3">
    <source>
        <dbReference type="Proteomes" id="UP001596527"/>
    </source>
</evidence>
<evidence type="ECO:0000313" key="2">
    <source>
        <dbReference type="EMBL" id="MFC7582101.1"/>
    </source>
</evidence>
<feature type="transmembrane region" description="Helical" evidence="1">
    <location>
        <begin position="198"/>
        <end position="222"/>
    </location>
</feature>
<dbReference type="Proteomes" id="UP001596527">
    <property type="component" value="Unassembled WGS sequence"/>
</dbReference>
<sequence>MSSPSPSAEASAWEVPADDARRVPAPAQPSLRALTRLQLRSSAVLPVVFLLVALAQILFPVVILLAIDGEDAHTVTFVDSALFTWAVILLVSGIVEASSQTRLLATAGATRVRHAASAWLSTALLTVGVAAICVVATALSQAWGGSLWNTWSDSGEVRAAGVVLALADHPAATILPAAALLAAVASAGRLIGSAFREWAPWAAIPAIIPAVAPVIPSAAWYYAAGSTGGLWSMWGAPTWWVPALVVVQTGAAWLSQTRGALSTAA</sequence>
<gene>
    <name evidence="2" type="ORF">ACFQWG_12940</name>
</gene>
<feature type="transmembrane region" description="Helical" evidence="1">
    <location>
        <begin position="73"/>
        <end position="95"/>
    </location>
</feature>
<keyword evidence="1" id="KW-0472">Membrane</keyword>
<keyword evidence="1" id="KW-1133">Transmembrane helix</keyword>
<feature type="transmembrane region" description="Helical" evidence="1">
    <location>
        <begin position="43"/>
        <end position="67"/>
    </location>
</feature>